<accession>A0ABU6MDB7</accession>
<organism evidence="2 3">
    <name type="scientific">Heyndrickxia acidicola</name>
    <dbReference type="NCBI Taxonomy" id="209389"/>
    <lineage>
        <taxon>Bacteria</taxon>
        <taxon>Bacillati</taxon>
        <taxon>Bacillota</taxon>
        <taxon>Bacilli</taxon>
        <taxon>Bacillales</taxon>
        <taxon>Bacillaceae</taxon>
        <taxon>Heyndrickxia</taxon>
    </lineage>
</organism>
<dbReference type="CDD" id="cd10950">
    <property type="entry name" value="CE4_BsYlxY_like"/>
    <property type="match status" value="1"/>
</dbReference>
<evidence type="ECO:0000313" key="2">
    <source>
        <dbReference type="EMBL" id="MED1202026.1"/>
    </source>
</evidence>
<dbReference type="Proteomes" id="UP001341444">
    <property type="component" value="Unassembled WGS sequence"/>
</dbReference>
<dbReference type="InterPro" id="IPR011330">
    <property type="entry name" value="Glyco_hydro/deAcase_b/a-brl"/>
</dbReference>
<keyword evidence="3" id="KW-1185">Reference proteome</keyword>
<dbReference type="NCBIfam" id="TIGR02873">
    <property type="entry name" value="spore_ylxY"/>
    <property type="match status" value="1"/>
</dbReference>
<dbReference type="RefSeq" id="WP_232317548.1">
    <property type="nucleotide sequence ID" value="NZ_JARMAB010000004.1"/>
</dbReference>
<comment type="caution">
    <text evidence="2">The sequence shown here is derived from an EMBL/GenBank/DDBJ whole genome shotgun (WGS) entry which is preliminary data.</text>
</comment>
<protein>
    <submittedName>
        <fullName evidence="2">Polysaccharide deacetylase family protein</fullName>
    </submittedName>
</protein>
<dbReference type="InterPro" id="IPR050248">
    <property type="entry name" value="Polysacc_deacetylase_ArnD"/>
</dbReference>
<dbReference type="Pfam" id="PF01522">
    <property type="entry name" value="Polysacc_deac_1"/>
    <property type="match status" value="1"/>
</dbReference>
<dbReference type="PANTHER" id="PTHR10587:SF80">
    <property type="entry name" value="CHITOOLIGOSACCHARIDE DEACETYLASE"/>
    <property type="match status" value="1"/>
</dbReference>
<dbReference type="PANTHER" id="PTHR10587">
    <property type="entry name" value="GLYCOSYL TRANSFERASE-RELATED"/>
    <property type="match status" value="1"/>
</dbReference>
<name>A0ABU6MDB7_9BACI</name>
<evidence type="ECO:0000313" key="3">
    <source>
        <dbReference type="Proteomes" id="UP001341444"/>
    </source>
</evidence>
<sequence length="331" mass="37260">MKNTKNLIAFALIAILTIVMVQNPIINNYISLLKGQAVNTAAVHTELYEKIEEEAPHYNIPPKDAVIDPVWRATPGYNGIQVDVNASYKKMKKSNRFDPHKLVFKQIPPKIHLDDLDASPIYRGYPEKPMVSFLINVAWGNEYLPKILSTLKKYNVHATFFLEGRWVKENPELAKMIVDGGNEVGNHSYTHPDMKTLASEQVREQLIKTNQVIEATTGKKVKWFAPPSGSYRDEVVKIADSLDMSTIMWTVDTIDWQKPSADVLVQRVLKKVGPGSMILMHPTKSTADGLETLIKDIKKRNLRIGTVSRLLDEERIVKMDGGPSSSLQNGE</sequence>
<dbReference type="EMBL" id="JARMAB010000004">
    <property type="protein sequence ID" value="MED1202026.1"/>
    <property type="molecule type" value="Genomic_DNA"/>
</dbReference>
<dbReference type="PROSITE" id="PS51677">
    <property type="entry name" value="NODB"/>
    <property type="match status" value="1"/>
</dbReference>
<dbReference type="InterPro" id="IPR014228">
    <property type="entry name" value="Spore_polysacc_deacetyl_YlxY"/>
</dbReference>
<proteinExistence type="predicted"/>
<feature type="domain" description="NodB homology" evidence="1">
    <location>
        <begin position="129"/>
        <end position="305"/>
    </location>
</feature>
<evidence type="ECO:0000259" key="1">
    <source>
        <dbReference type="PROSITE" id="PS51677"/>
    </source>
</evidence>
<reference evidence="2 3" key="1">
    <citation type="submission" date="2023-03" db="EMBL/GenBank/DDBJ databases">
        <title>Bacillus Genome Sequencing.</title>
        <authorList>
            <person name="Dunlap C."/>
        </authorList>
    </citation>
    <scope>NUCLEOTIDE SEQUENCE [LARGE SCALE GENOMIC DNA]</scope>
    <source>
        <strain evidence="2 3">B-23453</strain>
    </source>
</reference>
<dbReference type="Gene3D" id="3.20.20.370">
    <property type="entry name" value="Glycoside hydrolase/deacetylase"/>
    <property type="match status" value="1"/>
</dbReference>
<dbReference type="SUPFAM" id="SSF88713">
    <property type="entry name" value="Glycoside hydrolase/deacetylase"/>
    <property type="match status" value="1"/>
</dbReference>
<gene>
    <name evidence="2" type="ORF">P4T90_02845</name>
</gene>
<dbReference type="InterPro" id="IPR002509">
    <property type="entry name" value="NODB_dom"/>
</dbReference>